<name>A0A9X1V5W2_9BACL</name>
<dbReference type="SUPFAM" id="SSF51735">
    <property type="entry name" value="NAD(P)-binding Rossmann-fold domains"/>
    <property type="match status" value="1"/>
</dbReference>
<protein>
    <recommendedName>
        <fullName evidence="3">NAD(P)-binding domain-containing protein</fullName>
    </recommendedName>
</protein>
<evidence type="ECO:0008006" key="3">
    <source>
        <dbReference type="Google" id="ProtNLM"/>
    </source>
</evidence>
<reference evidence="1" key="1">
    <citation type="submission" date="2022-03" db="EMBL/GenBank/DDBJ databases">
        <title>Draft Genome Sequence of Firmicute Strain S0AB, a Heterotrophic Iron/Sulfur-Oxidizing Extreme Acidophile.</title>
        <authorList>
            <person name="Vergara E."/>
            <person name="Pakostova E."/>
            <person name="Johnson D.B."/>
            <person name="Holmes D.S."/>
        </authorList>
    </citation>
    <scope>NUCLEOTIDE SEQUENCE</scope>
    <source>
        <strain evidence="1">S0AB</strain>
    </source>
</reference>
<organism evidence="1 2">
    <name type="scientific">Sulfoacidibacillus ferrooxidans</name>
    <dbReference type="NCBI Taxonomy" id="2005001"/>
    <lineage>
        <taxon>Bacteria</taxon>
        <taxon>Bacillati</taxon>
        <taxon>Bacillota</taxon>
        <taxon>Bacilli</taxon>
        <taxon>Bacillales</taxon>
        <taxon>Alicyclobacillaceae</taxon>
        <taxon>Sulfoacidibacillus</taxon>
    </lineage>
</organism>
<dbReference type="Gene3D" id="3.90.25.10">
    <property type="entry name" value="UDP-galactose 4-epimerase, domain 1"/>
    <property type="match status" value="1"/>
</dbReference>
<dbReference type="InterPro" id="IPR036291">
    <property type="entry name" value="NAD(P)-bd_dom_sf"/>
</dbReference>
<dbReference type="EMBL" id="JALBUF010000001">
    <property type="protein sequence ID" value="MCI0181874.1"/>
    <property type="molecule type" value="Genomic_DNA"/>
</dbReference>
<proteinExistence type="predicted"/>
<dbReference type="RefSeq" id="WP_241711502.1">
    <property type="nucleotide sequence ID" value="NZ_JALBUF010000001.1"/>
</dbReference>
<accession>A0A9X1V5W2</accession>
<comment type="caution">
    <text evidence="1">The sequence shown here is derived from an EMBL/GenBank/DDBJ whole genome shotgun (WGS) entry which is preliminary data.</text>
</comment>
<dbReference type="AlphaFoldDB" id="A0A9X1V5W2"/>
<sequence length="92" mass="10275">MRANLLAADHHSNILCNVSTGIETTTGSLIHAFEQITLREVPIMREVERSGDIRKSALSPQLAKELFGFTAYTELCDGLQKTYQWMLQHGLG</sequence>
<evidence type="ECO:0000313" key="1">
    <source>
        <dbReference type="EMBL" id="MCI0181874.1"/>
    </source>
</evidence>
<evidence type="ECO:0000313" key="2">
    <source>
        <dbReference type="Proteomes" id="UP001139263"/>
    </source>
</evidence>
<dbReference type="Proteomes" id="UP001139263">
    <property type="component" value="Unassembled WGS sequence"/>
</dbReference>
<gene>
    <name evidence="1" type="ORF">MM817_00121</name>
</gene>
<keyword evidence="2" id="KW-1185">Reference proteome</keyword>